<accession>A0AA38IF36</accession>
<dbReference type="Pfam" id="PF13855">
    <property type="entry name" value="LRR_8"/>
    <property type="match status" value="1"/>
</dbReference>
<evidence type="ECO:0000256" key="1">
    <source>
        <dbReference type="ARBA" id="ARBA00022614"/>
    </source>
</evidence>
<dbReference type="GO" id="GO:0031681">
    <property type="term" value="F:G-protein beta-subunit binding"/>
    <property type="evidence" value="ECO:0007669"/>
    <property type="project" value="InterPro"/>
</dbReference>
<dbReference type="GO" id="GO:0050909">
    <property type="term" value="P:sensory perception of taste"/>
    <property type="evidence" value="ECO:0007669"/>
    <property type="project" value="InterPro"/>
</dbReference>
<comment type="caution">
    <text evidence="3">The sequence shown here is derived from an EMBL/GenBank/DDBJ whole genome shotgun (WGS) entry which is preliminary data.</text>
</comment>
<dbReference type="SUPFAM" id="SSF52058">
    <property type="entry name" value="L domain-like"/>
    <property type="match status" value="1"/>
</dbReference>
<evidence type="ECO:0000313" key="3">
    <source>
        <dbReference type="EMBL" id="KAJ3652872.1"/>
    </source>
</evidence>
<name>A0AA38IF36_9CUCU</name>
<keyword evidence="4" id="KW-1185">Reference proteome</keyword>
<dbReference type="InterPro" id="IPR039227">
    <property type="entry name" value="GNG13"/>
</dbReference>
<proteinExistence type="predicted"/>
<reference evidence="3" key="1">
    <citation type="journal article" date="2023" name="G3 (Bethesda)">
        <title>Whole genome assemblies of Zophobas morio and Tenebrio molitor.</title>
        <authorList>
            <person name="Kaur S."/>
            <person name="Stinson S.A."/>
            <person name="diCenzo G.C."/>
        </authorList>
    </citation>
    <scope>NUCLEOTIDE SEQUENCE</scope>
    <source>
        <strain evidence="3">QUZm001</strain>
    </source>
</reference>
<dbReference type="InterPro" id="IPR032675">
    <property type="entry name" value="LRR_dom_sf"/>
</dbReference>
<keyword evidence="2" id="KW-0677">Repeat</keyword>
<evidence type="ECO:0000313" key="4">
    <source>
        <dbReference type="Proteomes" id="UP001168821"/>
    </source>
</evidence>
<dbReference type="GO" id="GO:0007200">
    <property type="term" value="P:phospholipase C-activating G protein-coupled receptor signaling pathway"/>
    <property type="evidence" value="ECO:0007669"/>
    <property type="project" value="InterPro"/>
</dbReference>
<dbReference type="Gene3D" id="3.80.10.10">
    <property type="entry name" value="Ribonuclease Inhibitor"/>
    <property type="match status" value="2"/>
</dbReference>
<dbReference type="InterPro" id="IPR003591">
    <property type="entry name" value="Leu-rich_rpt_typical-subtyp"/>
</dbReference>
<dbReference type="InterPro" id="IPR001611">
    <property type="entry name" value="Leu-rich_rpt"/>
</dbReference>
<dbReference type="InterPro" id="IPR026906">
    <property type="entry name" value="LRR_5"/>
</dbReference>
<dbReference type="SMART" id="SM00369">
    <property type="entry name" value="LRR_TYP"/>
    <property type="match status" value="4"/>
</dbReference>
<organism evidence="3 4">
    <name type="scientific">Zophobas morio</name>
    <dbReference type="NCBI Taxonomy" id="2755281"/>
    <lineage>
        <taxon>Eukaryota</taxon>
        <taxon>Metazoa</taxon>
        <taxon>Ecdysozoa</taxon>
        <taxon>Arthropoda</taxon>
        <taxon>Hexapoda</taxon>
        <taxon>Insecta</taxon>
        <taxon>Pterygota</taxon>
        <taxon>Neoptera</taxon>
        <taxon>Endopterygota</taxon>
        <taxon>Coleoptera</taxon>
        <taxon>Polyphaga</taxon>
        <taxon>Cucujiformia</taxon>
        <taxon>Tenebrionidae</taxon>
        <taxon>Zophobas</taxon>
    </lineage>
</organism>
<dbReference type="SMART" id="SM00365">
    <property type="entry name" value="LRR_SD22"/>
    <property type="match status" value="2"/>
</dbReference>
<dbReference type="Pfam" id="PF13306">
    <property type="entry name" value="LRR_5"/>
    <property type="match status" value="1"/>
</dbReference>
<evidence type="ECO:0000256" key="2">
    <source>
        <dbReference type="ARBA" id="ARBA00022737"/>
    </source>
</evidence>
<dbReference type="AlphaFoldDB" id="A0AA38IF36"/>
<protein>
    <submittedName>
        <fullName evidence="3">Uncharacterized protein</fullName>
    </submittedName>
</protein>
<dbReference type="PANTHER" id="PTHR15936:SF2">
    <property type="entry name" value="GUANINE NUCLEOTIDE-BINDING PROTEIN G(I)_G(S)_G(O) SUBUNIT GAMMA-13"/>
    <property type="match status" value="1"/>
</dbReference>
<gene>
    <name evidence="3" type="ORF">Zmor_018802</name>
</gene>
<dbReference type="PANTHER" id="PTHR15936">
    <property type="entry name" value="GUANINE NUCLEOTIDE-BINDING PROTEIN G I /G S /G O GAMMA-13 SUBUNIT"/>
    <property type="match status" value="1"/>
</dbReference>
<dbReference type="GO" id="GO:0005834">
    <property type="term" value="C:heterotrimeric G-protein complex"/>
    <property type="evidence" value="ECO:0007669"/>
    <property type="project" value="InterPro"/>
</dbReference>
<dbReference type="EMBL" id="JALNTZ010000005">
    <property type="protein sequence ID" value="KAJ3652872.1"/>
    <property type="molecule type" value="Genomic_DNA"/>
</dbReference>
<keyword evidence="1" id="KW-0433">Leucine-rich repeat</keyword>
<dbReference type="Proteomes" id="UP001168821">
    <property type="component" value="Unassembled WGS sequence"/>
</dbReference>
<sequence length="350" mass="40740">MRTSTQYRLDRVETRNMFAHIIRRLIFCLLQTSFLSQAFASISYIIVDNEMNEKPQNESLLLISEPARAIIVKDEISKLFDELFNLPYPLQTLEFINTSTEEIEPDFLKGQEVYSLIVQENNIKVVQTYTFRNLKLTDIDLSRNGIQLVENLAFANLSNLEEIYLDENKLTTLNSKAYENLPKLRKLTLMKNYITLLGPSSFDFVKTRYFVLSLSHNRIANIDEDAFKGSNGTNVNLFLDNNLLQQISVNIFHNHSFLEVRLRGNKIRKLTGNLERENFKITMFRIDNNFDKKSLKSLLHWTIRNDITLDCETGVSTNFKNLAQPVHFQKGFSMIFQIFFAICSCWIVVT</sequence>